<keyword evidence="2" id="KW-1003">Cell membrane</keyword>
<keyword evidence="5 6" id="KW-0472">Membrane</keyword>
<evidence type="ECO:0000256" key="6">
    <source>
        <dbReference type="SAM" id="Phobius"/>
    </source>
</evidence>
<name>A0A1S2VFG6_9BACT</name>
<feature type="transmembrane region" description="Helical" evidence="6">
    <location>
        <begin position="103"/>
        <end position="119"/>
    </location>
</feature>
<feature type="transmembrane region" description="Helical" evidence="6">
    <location>
        <begin position="34"/>
        <end position="57"/>
    </location>
</feature>
<dbReference type="InterPro" id="IPR000537">
    <property type="entry name" value="UbiA_prenyltransferase"/>
</dbReference>
<feature type="transmembrane region" description="Helical" evidence="6">
    <location>
        <begin position="206"/>
        <end position="227"/>
    </location>
</feature>
<dbReference type="NCBIfam" id="NF035940">
    <property type="entry name" value="prenyl_rel_EboC"/>
    <property type="match status" value="1"/>
</dbReference>
<dbReference type="Proteomes" id="UP000181790">
    <property type="component" value="Unassembled WGS sequence"/>
</dbReference>
<feature type="transmembrane region" description="Helical" evidence="6">
    <location>
        <begin position="78"/>
        <end position="97"/>
    </location>
</feature>
<keyword evidence="8" id="KW-1185">Reference proteome</keyword>
<organism evidence="7 8">
    <name type="scientific">Arsenicibacter rosenii</name>
    <dbReference type="NCBI Taxonomy" id="1750698"/>
    <lineage>
        <taxon>Bacteria</taxon>
        <taxon>Pseudomonadati</taxon>
        <taxon>Bacteroidota</taxon>
        <taxon>Cytophagia</taxon>
        <taxon>Cytophagales</taxon>
        <taxon>Spirosomataceae</taxon>
        <taxon>Arsenicibacter</taxon>
    </lineage>
</organism>
<dbReference type="EMBL" id="MORL01000015">
    <property type="protein sequence ID" value="OIN57160.1"/>
    <property type="molecule type" value="Genomic_DNA"/>
</dbReference>
<keyword evidence="7" id="KW-0808">Transferase</keyword>
<feature type="transmembrane region" description="Helical" evidence="6">
    <location>
        <begin position="263"/>
        <end position="282"/>
    </location>
</feature>
<evidence type="ECO:0000256" key="5">
    <source>
        <dbReference type="ARBA" id="ARBA00023136"/>
    </source>
</evidence>
<dbReference type="Pfam" id="PF01040">
    <property type="entry name" value="UbiA"/>
    <property type="match status" value="1"/>
</dbReference>
<evidence type="ECO:0000256" key="3">
    <source>
        <dbReference type="ARBA" id="ARBA00022692"/>
    </source>
</evidence>
<evidence type="ECO:0000313" key="7">
    <source>
        <dbReference type="EMBL" id="OIN57160.1"/>
    </source>
</evidence>
<dbReference type="InterPro" id="IPR044878">
    <property type="entry name" value="UbiA_sf"/>
</dbReference>
<evidence type="ECO:0000256" key="1">
    <source>
        <dbReference type="ARBA" id="ARBA00004141"/>
    </source>
</evidence>
<dbReference type="AlphaFoldDB" id="A0A1S2VFG6"/>
<comment type="caution">
    <text evidence="7">The sequence shown here is derived from an EMBL/GenBank/DDBJ whole genome shotgun (WGS) entry which is preliminary data.</text>
</comment>
<dbReference type="CDD" id="cd13964">
    <property type="entry name" value="PT_UbiA_1"/>
    <property type="match status" value="1"/>
</dbReference>
<dbReference type="GO" id="GO:0016020">
    <property type="term" value="C:membrane"/>
    <property type="evidence" value="ECO:0007669"/>
    <property type="project" value="UniProtKB-SubCell"/>
</dbReference>
<evidence type="ECO:0000313" key="8">
    <source>
        <dbReference type="Proteomes" id="UP000181790"/>
    </source>
</evidence>
<protein>
    <submittedName>
        <fullName evidence="7">Polyprenyltransferase</fullName>
    </submittedName>
</protein>
<accession>A0A1S2VFG6</accession>
<comment type="subcellular location">
    <subcellularLocation>
        <location evidence="1">Membrane</location>
        <topology evidence="1">Multi-pass membrane protein</topology>
    </subcellularLocation>
</comment>
<evidence type="ECO:0000256" key="2">
    <source>
        <dbReference type="ARBA" id="ARBA00022475"/>
    </source>
</evidence>
<dbReference type="Gene3D" id="1.10.357.140">
    <property type="entry name" value="UbiA prenyltransferase"/>
    <property type="match status" value="1"/>
</dbReference>
<evidence type="ECO:0000256" key="4">
    <source>
        <dbReference type="ARBA" id="ARBA00022989"/>
    </source>
</evidence>
<keyword evidence="3 6" id="KW-0812">Transmembrane</keyword>
<dbReference type="PANTHER" id="PTHR42723">
    <property type="entry name" value="CHLOROPHYLL SYNTHASE"/>
    <property type="match status" value="1"/>
</dbReference>
<sequence>MRPANLVTAVADVLAGAALGSVLTNTPITDLHGLVHLMLATICLYGGGVVMNDVFDAELDAVERPERPIPGGRVSKQGATLLGVGLLLAGIVIAALFREISGLLAVLIALLAVVYDRYGKHHPVIGPINMGLCRGVNLQLGMTLIITGYSAAKWLGLIPVIYIAAITMISRDEVHGGKRKTLYWAGILYALVSVSQLVVATQTGNIYLTAAFVVLHLFLILKPLLTAIRQPIGPNIGKAVKAGVLSLIVMDAAWVSVSGNWMLALGVLALLPVSMLLAKAFAVT</sequence>
<feature type="transmembrane region" description="Helical" evidence="6">
    <location>
        <begin position="239"/>
        <end position="257"/>
    </location>
</feature>
<proteinExistence type="predicted"/>
<dbReference type="PANTHER" id="PTHR42723:SF1">
    <property type="entry name" value="CHLOROPHYLL SYNTHASE, CHLOROPLASTIC"/>
    <property type="match status" value="1"/>
</dbReference>
<reference evidence="7 8" key="1">
    <citation type="submission" date="2016-10" db="EMBL/GenBank/DDBJ databases">
        <title>Arsenicibacter rosenii gen. nov., sp. nov., an efficient arsenic-methylating bacterium isolated from an arsenic-contaminated paddy soil.</title>
        <authorList>
            <person name="Huang K."/>
        </authorList>
    </citation>
    <scope>NUCLEOTIDE SEQUENCE [LARGE SCALE GENOMIC DNA]</scope>
    <source>
        <strain evidence="7 8">SM-1</strain>
    </source>
</reference>
<dbReference type="GO" id="GO:0016765">
    <property type="term" value="F:transferase activity, transferring alkyl or aryl (other than methyl) groups"/>
    <property type="evidence" value="ECO:0007669"/>
    <property type="project" value="InterPro"/>
</dbReference>
<feature type="transmembrane region" description="Helical" evidence="6">
    <location>
        <begin position="182"/>
        <end position="200"/>
    </location>
</feature>
<dbReference type="OrthoDB" id="2908954at2"/>
<keyword evidence="4 6" id="KW-1133">Transmembrane helix</keyword>
<gene>
    <name evidence="7" type="ORF">BLX24_21315</name>
</gene>
<dbReference type="InterPro" id="IPR050475">
    <property type="entry name" value="Prenyltransferase_related"/>
</dbReference>